<name>A0ABU0E2S0_9FIRM</name>
<keyword evidence="3" id="KW-1185">Reference proteome</keyword>
<gene>
    <name evidence="2" type="ORF">J2S15_001930</name>
</gene>
<sequence>MAKAKKDVVLSGANIYYDKHNRAVYYNKRSKVGHVIPKEMEPKMQPLLYRYILGIVCFILCELLFKINIWVSLGLSAVIIAVLEYRFRTLVSSFPRLKNFEPEASKKAREELAELSNGGLILRMCLYFALGILLIANLFATEGMLENTALVIASIVVAIAAAYMGVRIAITYFKNRK</sequence>
<dbReference type="RefSeq" id="WP_307407695.1">
    <property type="nucleotide sequence ID" value="NZ_JAUSUR010000003.1"/>
</dbReference>
<feature type="transmembrane region" description="Helical" evidence="1">
    <location>
        <begin position="151"/>
        <end position="173"/>
    </location>
</feature>
<comment type="caution">
    <text evidence="2">The sequence shown here is derived from an EMBL/GenBank/DDBJ whole genome shotgun (WGS) entry which is preliminary data.</text>
</comment>
<dbReference type="EMBL" id="JAUSUR010000003">
    <property type="protein sequence ID" value="MDQ0361183.1"/>
    <property type="molecule type" value="Genomic_DNA"/>
</dbReference>
<feature type="transmembrane region" description="Helical" evidence="1">
    <location>
        <begin position="120"/>
        <end position="139"/>
    </location>
</feature>
<feature type="transmembrane region" description="Helical" evidence="1">
    <location>
        <begin position="71"/>
        <end position="87"/>
    </location>
</feature>
<keyword evidence="1" id="KW-0812">Transmembrane</keyword>
<proteinExistence type="predicted"/>
<reference evidence="2 3" key="1">
    <citation type="submission" date="2023-07" db="EMBL/GenBank/DDBJ databases">
        <title>Genomic Encyclopedia of Type Strains, Phase IV (KMG-IV): sequencing the most valuable type-strain genomes for metagenomic binning, comparative biology and taxonomic classification.</title>
        <authorList>
            <person name="Goeker M."/>
        </authorList>
    </citation>
    <scope>NUCLEOTIDE SEQUENCE [LARGE SCALE GENOMIC DNA]</scope>
    <source>
        <strain evidence="2 3">DSM 16784</strain>
    </source>
</reference>
<keyword evidence="1" id="KW-0472">Membrane</keyword>
<protein>
    <recommendedName>
        <fullName evidence="4">DUF3278 domain-containing protein</fullName>
    </recommendedName>
</protein>
<organism evidence="2 3">
    <name type="scientific">Breznakia pachnodae</name>
    <dbReference type="NCBI Taxonomy" id="265178"/>
    <lineage>
        <taxon>Bacteria</taxon>
        <taxon>Bacillati</taxon>
        <taxon>Bacillota</taxon>
        <taxon>Erysipelotrichia</taxon>
        <taxon>Erysipelotrichales</taxon>
        <taxon>Erysipelotrichaceae</taxon>
        <taxon>Breznakia</taxon>
    </lineage>
</organism>
<evidence type="ECO:0000313" key="2">
    <source>
        <dbReference type="EMBL" id="MDQ0361183.1"/>
    </source>
</evidence>
<evidence type="ECO:0000256" key="1">
    <source>
        <dbReference type="SAM" id="Phobius"/>
    </source>
</evidence>
<dbReference type="Proteomes" id="UP001230220">
    <property type="component" value="Unassembled WGS sequence"/>
</dbReference>
<evidence type="ECO:0008006" key="4">
    <source>
        <dbReference type="Google" id="ProtNLM"/>
    </source>
</evidence>
<accession>A0ABU0E2S0</accession>
<feature type="transmembrane region" description="Helical" evidence="1">
    <location>
        <begin position="47"/>
        <end position="65"/>
    </location>
</feature>
<keyword evidence="1" id="KW-1133">Transmembrane helix</keyword>
<evidence type="ECO:0000313" key="3">
    <source>
        <dbReference type="Proteomes" id="UP001230220"/>
    </source>
</evidence>